<keyword evidence="3" id="KW-1185">Reference proteome</keyword>
<protein>
    <submittedName>
        <fullName evidence="2">Magnesium transporter MRS2-3</fullName>
    </submittedName>
</protein>
<gene>
    <name evidence="2" type="primary">MRS2-3</name>
    <name evidence="2" type="ORF">KSP40_PGU021869</name>
</gene>
<accession>A0ABR2N049</accession>
<dbReference type="EMBL" id="JBBWWR010000003">
    <property type="protein sequence ID" value="KAK8969184.1"/>
    <property type="molecule type" value="Genomic_DNA"/>
</dbReference>
<dbReference type="Proteomes" id="UP001412067">
    <property type="component" value="Unassembled WGS sequence"/>
</dbReference>
<evidence type="ECO:0000313" key="3">
    <source>
        <dbReference type="Proteomes" id="UP001412067"/>
    </source>
</evidence>
<dbReference type="Gene3D" id="1.20.58.340">
    <property type="entry name" value="Magnesium transport protein CorA, transmembrane region"/>
    <property type="match status" value="1"/>
</dbReference>
<feature type="compositionally biased region" description="Basic and acidic residues" evidence="1">
    <location>
        <begin position="153"/>
        <end position="162"/>
    </location>
</feature>
<organism evidence="2 3">
    <name type="scientific">Platanthera guangdongensis</name>
    <dbReference type="NCBI Taxonomy" id="2320717"/>
    <lineage>
        <taxon>Eukaryota</taxon>
        <taxon>Viridiplantae</taxon>
        <taxon>Streptophyta</taxon>
        <taxon>Embryophyta</taxon>
        <taxon>Tracheophyta</taxon>
        <taxon>Spermatophyta</taxon>
        <taxon>Magnoliopsida</taxon>
        <taxon>Liliopsida</taxon>
        <taxon>Asparagales</taxon>
        <taxon>Orchidaceae</taxon>
        <taxon>Orchidoideae</taxon>
        <taxon>Orchideae</taxon>
        <taxon>Orchidinae</taxon>
        <taxon>Platanthera</taxon>
    </lineage>
</organism>
<sequence>MWRSSSEGIRSKHHEEVLARPSVIVELCELVVEYMKQELRRSRARRELLTPAEVSSEENDIQNNYHNFISGPDTILGHGSHTLSTKTSSKHLDVEELEMLLEAYFVQIDSTLNNLSTRIAAMTVFASSGGAFGKTGSGSNGFCKVGGAVMSSSHKDVRDATADGRNGSVEDSGARGGRRVGDAAGGSDKAGTTTLERGGTLAAEERINDRPAANRQKGGGLAASATDPMQRKRAWAAYAGGGILGATDR</sequence>
<feature type="region of interest" description="Disordered" evidence="1">
    <location>
        <begin position="153"/>
        <end position="230"/>
    </location>
</feature>
<proteinExistence type="predicted"/>
<comment type="caution">
    <text evidence="2">The sequence shown here is derived from an EMBL/GenBank/DDBJ whole genome shotgun (WGS) entry which is preliminary data.</text>
</comment>
<reference evidence="2 3" key="1">
    <citation type="journal article" date="2022" name="Nat. Plants">
        <title>Genomes of leafy and leafless Platanthera orchids illuminate the evolution of mycoheterotrophy.</title>
        <authorList>
            <person name="Li M.H."/>
            <person name="Liu K.W."/>
            <person name="Li Z."/>
            <person name="Lu H.C."/>
            <person name="Ye Q.L."/>
            <person name="Zhang D."/>
            <person name="Wang J.Y."/>
            <person name="Li Y.F."/>
            <person name="Zhong Z.M."/>
            <person name="Liu X."/>
            <person name="Yu X."/>
            <person name="Liu D.K."/>
            <person name="Tu X.D."/>
            <person name="Liu B."/>
            <person name="Hao Y."/>
            <person name="Liao X.Y."/>
            <person name="Jiang Y.T."/>
            <person name="Sun W.H."/>
            <person name="Chen J."/>
            <person name="Chen Y.Q."/>
            <person name="Ai Y."/>
            <person name="Zhai J.W."/>
            <person name="Wu S.S."/>
            <person name="Zhou Z."/>
            <person name="Hsiao Y.Y."/>
            <person name="Wu W.L."/>
            <person name="Chen Y.Y."/>
            <person name="Lin Y.F."/>
            <person name="Hsu J.L."/>
            <person name="Li C.Y."/>
            <person name="Wang Z.W."/>
            <person name="Zhao X."/>
            <person name="Zhong W.Y."/>
            <person name="Ma X.K."/>
            <person name="Ma L."/>
            <person name="Huang J."/>
            <person name="Chen G.Z."/>
            <person name="Huang M.Z."/>
            <person name="Huang L."/>
            <person name="Peng D.H."/>
            <person name="Luo Y.B."/>
            <person name="Zou S.Q."/>
            <person name="Chen S.P."/>
            <person name="Lan S."/>
            <person name="Tsai W.C."/>
            <person name="Van de Peer Y."/>
            <person name="Liu Z.J."/>
        </authorList>
    </citation>
    <scope>NUCLEOTIDE SEQUENCE [LARGE SCALE GENOMIC DNA]</scope>
    <source>
        <strain evidence="2">Lor288</strain>
    </source>
</reference>
<evidence type="ECO:0000313" key="2">
    <source>
        <dbReference type="EMBL" id="KAK8969184.1"/>
    </source>
</evidence>
<evidence type="ECO:0000256" key="1">
    <source>
        <dbReference type="SAM" id="MobiDB-lite"/>
    </source>
</evidence>
<name>A0ABR2N049_9ASPA</name>